<evidence type="ECO:0000313" key="1">
    <source>
        <dbReference type="EMBL" id="QJA97379.1"/>
    </source>
</evidence>
<evidence type="ECO:0008006" key="2">
    <source>
        <dbReference type="Google" id="ProtNLM"/>
    </source>
</evidence>
<accession>A0A6M3LTF4</accession>
<proteinExistence type="predicted"/>
<gene>
    <name evidence="1" type="ORF">MM415B06300_0010</name>
</gene>
<organism evidence="1">
    <name type="scientific">viral metagenome</name>
    <dbReference type="NCBI Taxonomy" id="1070528"/>
    <lineage>
        <taxon>unclassified sequences</taxon>
        <taxon>metagenomes</taxon>
        <taxon>organismal metagenomes</taxon>
    </lineage>
</organism>
<dbReference type="AlphaFoldDB" id="A0A6M3LTF4"/>
<sequence length="45" mass="5451">MADFRVKKQTDGRYYIYAPMRDHTGRQVGITERWFNPENNKLEMS</sequence>
<protein>
    <recommendedName>
        <fullName evidence="2">Integrase</fullName>
    </recommendedName>
</protein>
<dbReference type="EMBL" id="MT143488">
    <property type="protein sequence ID" value="QJA97379.1"/>
    <property type="molecule type" value="Genomic_DNA"/>
</dbReference>
<name>A0A6M3LTF4_9ZZZZ</name>
<reference evidence="1" key="1">
    <citation type="submission" date="2020-03" db="EMBL/GenBank/DDBJ databases">
        <title>The deep terrestrial virosphere.</title>
        <authorList>
            <person name="Holmfeldt K."/>
            <person name="Nilsson E."/>
            <person name="Simone D."/>
            <person name="Lopez-Fernandez M."/>
            <person name="Wu X."/>
            <person name="de Brujin I."/>
            <person name="Lundin D."/>
            <person name="Andersson A."/>
            <person name="Bertilsson S."/>
            <person name="Dopson M."/>
        </authorList>
    </citation>
    <scope>NUCLEOTIDE SEQUENCE</scope>
    <source>
        <strain evidence="1">MM415B06300</strain>
    </source>
</reference>